<evidence type="ECO:0000256" key="1">
    <source>
        <dbReference type="SAM" id="MobiDB-lite"/>
    </source>
</evidence>
<dbReference type="InterPro" id="IPR050618">
    <property type="entry name" value="Ubq-SigPath_Reg"/>
</dbReference>
<accession>A0ABY7EMU1</accession>
<dbReference type="SUPFAM" id="SSF49899">
    <property type="entry name" value="Concanavalin A-like lectins/glucanases"/>
    <property type="match status" value="3"/>
</dbReference>
<dbReference type="PROSITE" id="PS50188">
    <property type="entry name" value="B302_SPRY"/>
    <property type="match status" value="2"/>
</dbReference>
<keyword evidence="4" id="KW-1185">Reference proteome</keyword>
<dbReference type="Proteomes" id="UP001164746">
    <property type="component" value="Chromosome 7"/>
</dbReference>
<feature type="region of interest" description="Disordered" evidence="1">
    <location>
        <begin position="1"/>
        <end position="20"/>
    </location>
</feature>
<dbReference type="InterPro" id="IPR043136">
    <property type="entry name" value="B30.2/SPRY_sf"/>
</dbReference>
<dbReference type="Gene3D" id="2.60.120.920">
    <property type="match status" value="5"/>
</dbReference>
<gene>
    <name evidence="3" type="ORF">MAR_035413</name>
</gene>
<dbReference type="SMART" id="SM00449">
    <property type="entry name" value="SPRY"/>
    <property type="match status" value="3"/>
</dbReference>
<dbReference type="InterPro" id="IPR003877">
    <property type="entry name" value="SPRY_dom"/>
</dbReference>
<feature type="domain" description="B30.2/SPRY" evidence="2">
    <location>
        <begin position="95"/>
        <end position="289"/>
    </location>
</feature>
<dbReference type="Pfam" id="PF00622">
    <property type="entry name" value="SPRY"/>
    <property type="match status" value="3"/>
</dbReference>
<reference evidence="3" key="1">
    <citation type="submission" date="2022-11" db="EMBL/GenBank/DDBJ databases">
        <title>Centuries of genome instability and evolution in soft-shell clam transmissible cancer (bioRxiv).</title>
        <authorList>
            <person name="Hart S.F.M."/>
            <person name="Yonemitsu M.A."/>
            <person name="Giersch R.M."/>
            <person name="Beal B.F."/>
            <person name="Arriagada G."/>
            <person name="Davis B.W."/>
            <person name="Ostrander E.A."/>
            <person name="Goff S.P."/>
            <person name="Metzger M.J."/>
        </authorList>
    </citation>
    <scope>NUCLEOTIDE SEQUENCE</scope>
    <source>
        <strain evidence="3">MELC-2E11</strain>
        <tissue evidence="3">Siphon/mantle</tissue>
    </source>
</reference>
<feature type="non-terminal residue" evidence="3">
    <location>
        <position position="744"/>
    </location>
</feature>
<evidence type="ECO:0000259" key="2">
    <source>
        <dbReference type="PROSITE" id="PS50188"/>
    </source>
</evidence>
<name>A0ABY7EMU1_MYAAR</name>
<dbReference type="InterPro" id="IPR001870">
    <property type="entry name" value="B30.2/SPRY"/>
</dbReference>
<dbReference type="EMBL" id="CP111018">
    <property type="protein sequence ID" value="WAR10337.1"/>
    <property type="molecule type" value="Genomic_DNA"/>
</dbReference>
<dbReference type="InterPro" id="IPR013320">
    <property type="entry name" value="ConA-like_dom_sf"/>
</dbReference>
<feature type="domain" description="B30.2/SPRY" evidence="2">
    <location>
        <begin position="451"/>
        <end position="645"/>
    </location>
</feature>
<sequence>MANFFKQHFKGKTRASRKDRIQEEKHVLSLFKENGSGISFGPKCGNGDRMGCGVRFMKQSLNEVEVYFTKNGHEIGCERFVIPRNGLFPAVGMHSDGEKVRLDMDATFRSYSKSAIKAKTTKLEKRATRADFVAIHGDRLSYVSNPRTKVALYVVNKPVSESNNYFELEILNTGEIGAVAIGLVPADYPDDSQPGWREKSIAYHADDGSLFKENGSGISLGPKCGNGDRMGCGVRFMKQSLNEVEVYFTKNGHEIGCERFVIPRNGLFPAVGMHSDGEKVRLDIDATFRSYSKSAIKAKTTELEKRATRADFVAIHGDRLSYVSNPRTKVALYVVNKPVSESNNYFELEILNTGEIGAVAIGLVPADYPDDSQPGWKEKSIAYHADDGSLFKENGSGPKCGNGDRMGCGVRFMKQSLNEVEVYFTKNGHEIGCERFVIPRNGLFPAVGMHSDGEKVRLDMDATFRSYSKSAIKAKTTELEKRATRADFVAIHGDRLSYVSNPRTKVALYVVNKPVSESNNYFELEILNTGEIGAVAIGLVPADYPDDSQPGWREKSIAYHADDGSLFKENGSGISLGPKCGNGDRMGCGVRFMKQSLNEVEVYFTKNGHEIGCERFVIPRNGLFPAVGMHSDGEKVRLDMDATFRSYSKSAIKAKTTELEKRATRADFVAIHGDRLSYVSNPRTKVALYVVNKPVSESNNYFELEILNTGEIGAVAIGLVPADYPDDSQPGWREKSIAYHADDG</sequence>
<protein>
    <submittedName>
        <fullName evidence="3">SPRY3-like protein</fullName>
    </submittedName>
</protein>
<evidence type="ECO:0000313" key="3">
    <source>
        <dbReference type="EMBL" id="WAR10337.1"/>
    </source>
</evidence>
<organism evidence="3 4">
    <name type="scientific">Mya arenaria</name>
    <name type="common">Soft-shell clam</name>
    <dbReference type="NCBI Taxonomy" id="6604"/>
    <lineage>
        <taxon>Eukaryota</taxon>
        <taxon>Metazoa</taxon>
        <taxon>Spiralia</taxon>
        <taxon>Lophotrochozoa</taxon>
        <taxon>Mollusca</taxon>
        <taxon>Bivalvia</taxon>
        <taxon>Autobranchia</taxon>
        <taxon>Heteroconchia</taxon>
        <taxon>Euheterodonta</taxon>
        <taxon>Imparidentia</taxon>
        <taxon>Neoheterodontei</taxon>
        <taxon>Myida</taxon>
        <taxon>Myoidea</taxon>
        <taxon>Myidae</taxon>
        <taxon>Mya</taxon>
    </lineage>
</organism>
<proteinExistence type="predicted"/>
<dbReference type="PANTHER" id="PTHR12864">
    <property type="entry name" value="RAN BINDING PROTEIN 9-RELATED"/>
    <property type="match status" value="1"/>
</dbReference>
<evidence type="ECO:0000313" key="4">
    <source>
        <dbReference type="Proteomes" id="UP001164746"/>
    </source>
</evidence>